<dbReference type="FunFam" id="3.30.200.20:FF:000199">
    <property type="entry name" value="Phosphoribosylaminoimidazole-succinocarboxamide synthase"/>
    <property type="match status" value="1"/>
</dbReference>
<dbReference type="Gene3D" id="3.30.200.20">
    <property type="entry name" value="Phosphorylase Kinase, domain 1"/>
    <property type="match status" value="1"/>
</dbReference>
<evidence type="ECO:0000256" key="1">
    <source>
        <dbReference type="ARBA" id="ARBA00004672"/>
    </source>
</evidence>
<dbReference type="SUPFAM" id="SSF56104">
    <property type="entry name" value="SAICAR synthase-like"/>
    <property type="match status" value="1"/>
</dbReference>
<evidence type="ECO:0000256" key="3">
    <source>
        <dbReference type="ARBA" id="ARBA00022598"/>
    </source>
</evidence>
<proteinExistence type="predicted"/>
<keyword evidence="3" id="KW-0436">Ligase</keyword>
<keyword evidence="5" id="KW-0658">Purine biosynthesis</keyword>
<reference evidence="11 12" key="1">
    <citation type="journal article" date="2021" name="Nat. Plants">
        <title>The Taxus genome provides insights into paclitaxel biosynthesis.</title>
        <authorList>
            <person name="Xiong X."/>
            <person name="Gou J."/>
            <person name="Liao Q."/>
            <person name="Li Y."/>
            <person name="Zhou Q."/>
            <person name="Bi G."/>
            <person name="Li C."/>
            <person name="Du R."/>
            <person name="Wang X."/>
            <person name="Sun T."/>
            <person name="Guo L."/>
            <person name="Liang H."/>
            <person name="Lu P."/>
            <person name="Wu Y."/>
            <person name="Zhang Z."/>
            <person name="Ro D.K."/>
            <person name="Shang Y."/>
            <person name="Huang S."/>
            <person name="Yan J."/>
        </authorList>
    </citation>
    <scope>NUCLEOTIDE SEQUENCE [LARGE SCALE GENOMIC DNA]</scope>
    <source>
        <strain evidence="11">Ta-2019</strain>
    </source>
</reference>
<comment type="pathway">
    <text evidence="1">Purine metabolism; IMP biosynthesis via de novo pathway; 5-amino-1-(5-phospho-D-ribosyl)imidazole-4-carboxamide from 5-amino-1-(5-phospho-D-ribosyl)imidazole-4-carboxylate: step 1/2.</text>
</comment>
<feature type="compositionally biased region" description="Low complexity" evidence="9">
    <location>
        <begin position="140"/>
        <end position="155"/>
    </location>
</feature>
<dbReference type="AlphaFoldDB" id="A0AA38CM33"/>
<evidence type="ECO:0000256" key="9">
    <source>
        <dbReference type="SAM" id="MobiDB-lite"/>
    </source>
</evidence>
<feature type="compositionally biased region" description="Basic and acidic residues" evidence="9">
    <location>
        <begin position="119"/>
        <end position="139"/>
    </location>
</feature>
<dbReference type="EMBL" id="JAHRHJ020000010">
    <property type="protein sequence ID" value="KAH9298859.1"/>
    <property type="molecule type" value="Genomic_DNA"/>
</dbReference>
<dbReference type="Proteomes" id="UP000824469">
    <property type="component" value="Unassembled WGS sequence"/>
</dbReference>
<dbReference type="GO" id="GO:0006189">
    <property type="term" value="P:'de novo' IMP biosynthetic process"/>
    <property type="evidence" value="ECO:0007669"/>
    <property type="project" value="TreeGrafter"/>
</dbReference>
<keyword evidence="6" id="KW-0067">ATP-binding</keyword>
<comment type="caution">
    <text evidence="11">The sequence shown here is derived from an EMBL/GenBank/DDBJ whole genome shotgun (WGS) entry which is preliminary data.</text>
</comment>
<dbReference type="GO" id="GO:0009570">
    <property type="term" value="C:chloroplast stroma"/>
    <property type="evidence" value="ECO:0007669"/>
    <property type="project" value="TreeGrafter"/>
</dbReference>
<dbReference type="GO" id="GO:0004639">
    <property type="term" value="F:phosphoribosylaminoimidazolesuccinocarboxamide synthase activity"/>
    <property type="evidence" value="ECO:0007669"/>
    <property type="project" value="UniProtKB-EC"/>
</dbReference>
<comment type="catalytic activity">
    <reaction evidence="8">
        <text>5-amino-1-(5-phospho-D-ribosyl)imidazole-4-carboxylate + L-aspartate + ATP = (2S)-2-[5-amino-1-(5-phospho-beta-D-ribosyl)imidazole-4-carboxamido]succinate + ADP + phosphate + 2 H(+)</text>
        <dbReference type="Rhea" id="RHEA:22628"/>
        <dbReference type="ChEBI" id="CHEBI:15378"/>
        <dbReference type="ChEBI" id="CHEBI:29991"/>
        <dbReference type="ChEBI" id="CHEBI:30616"/>
        <dbReference type="ChEBI" id="CHEBI:43474"/>
        <dbReference type="ChEBI" id="CHEBI:58443"/>
        <dbReference type="ChEBI" id="CHEBI:77657"/>
        <dbReference type="ChEBI" id="CHEBI:456216"/>
        <dbReference type="EC" id="6.3.2.6"/>
    </reaction>
</comment>
<feature type="compositionally biased region" description="Polar residues" evidence="9">
    <location>
        <begin position="65"/>
        <end position="83"/>
    </location>
</feature>
<dbReference type="Pfam" id="PF01259">
    <property type="entry name" value="SAICAR_synt"/>
    <property type="match status" value="1"/>
</dbReference>
<name>A0AA38CM33_TAXCH</name>
<feature type="non-terminal residue" evidence="11">
    <location>
        <position position="362"/>
    </location>
</feature>
<dbReference type="PANTHER" id="PTHR43700">
    <property type="entry name" value="PHOSPHORIBOSYLAMINOIMIDAZOLE-SUCCINOCARBOXAMIDE SYNTHASE"/>
    <property type="match status" value="1"/>
</dbReference>
<evidence type="ECO:0000256" key="2">
    <source>
        <dbReference type="ARBA" id="ARBA00012217"/>
    </source>
</evidence>
<dbReference type="InterPro" id="IPR028923">
    <property type="entry name" value="SAICAR_synt/ADE2_N"/>
</dbReference>
<accession>A0AA38CM33</accession>
<evidence type="ECO:0000259" key="10">
    <source>
        <dbReference type="Pfam" id="PF01259"/>
    </source>
</evidence>
<evidence type="ECO:0000256" key="5">
    <source>
        <dbReference type="ARBA" id="ARBA00022755"/>
    </source>
</evidence>
<evidence type="ECO:0000256" key="7">
    <source>
        <dbReference type="ARBA" id="ARBA00030409"/>
    </source>
</evidence>
<protein>
    <recommendedName>
        <fullName evidence="2">phosphoribosylaminoimidazolesuccinocarboxamide synthase</fullName>
        <ecNumber evidence="2">6.3.2.6</ecNumber>
    </recommendedName>
    <alternativeName>
        <fullName evidence="7">SAICAR synthetase</fullName>
    </alternativeName>
</protein>
<feature type="compositionally biased region" description="Low complexity" evidence="9">
    <location>
        <begin position="193"/>
        <end position="203"/>
    </location>
</feature>
<keyword evidence="4" id="KW-0547">Nucleotide-binding</keyword>
<sequence length="362" mass="39961">MKNELSNRKVDPITNKAMKFQILPMKVHFSEGRGYGVACGPRGQLHLRDRRQRPQRVGQHRVATNVGSERSSHQDQQQAEQPQVSATRGAATTAARGAATVSRTTTIVSSERRSHQHRQREEKPPASAFERIHNLREEQPPGSAASGAATSVSNERSSDDRSERNSHSEQNSDQRQQREEEPPASTMRGEATSVSSEEGGVSEFSTRLKTDILPCKTFPATQNILHGKKHKGFLIRAGANVNISLDLKARRPEVVSGIKECLSNCLSETFLDKSVPGVGSKIRGKVRDIYNAGDYLILVTTDRQSAFDRILASVPFKGQVLNQTSLWWFNETKEIAPNAVVSAPDPNVTIAKKCTVFPVEFV</sequence>
<feature type="region of interest" description="Disordered" evidence="9">
    <location>
        <begin position="48"/>
        <end position="203"/>
    </location>
</feature>
<dbReference type="EC" id="6.3.2.6" evidence="2"/>
<evidence type="ECO:0000256" key="8">
    <source>
        <dbReference type="ARBA" id="ARBA00048475"/>
    </source>
</evidence>
<feature type="compositionally biased region" description="Low complexity" evidence="9">
    <location>
        <begin position="84"/>
        <end position="106"/>
    </location>
</feature>
<evidence type="ECO:0000256" key="6">
    <source>
        <dbReference type="ARBA" id="ARBA00022840"/>
    </source>
</evidence>
<keyword evidence="12" id="KW-1185">Reference proteome</keyword>
<evidence type="ECO:0000313" key="12">
    <source>
        <dbReference type="Proteomes" id="UP000824469"/>
    </source>
</evidence>
<dbReference type="GO" id="GO:0005524">
    <property type="term" value="F:ATP binding"/>
    <property type="evidence" value="ECO:0007669"/>
    <property type="project" value="UniProtKB-KW"/>
</dbReference>
<feature type="domain" description="SAICAR synthetase/ADE2 N-terminal" evidence="10">
    <location>
        <begin position="282"/>
        <end position="362"/>
    </location>
</feature>
<evidence type="ECO:0000313" key="11">
    <source>
        <dbReference type="EMBL" id="KAH9298859.1"/>
    </source>
</evidence>
<gene>
    <name evidence="11" type="ORF">KI387_030541</name>
</gene>
<feature type="compositionally biased region" description="Basic and acidic residues" evidence="9">
    <location>
        <begin position="156"/>
        <end position="181"/>
    </location>
</feature>
<organism evidence="11 12">
    <name type="scientific">Taxus chinensis</name>
    <name type="common">Chinese yew</name>
    <name type="synonym">Taxus wallichiana var. chinensis</name>
    <dbReference type="NCBI Taxonomy" id="29808"/>
    <lineage>
        <taxon>Eukaryota</taxon>
        <taxon>Viridiplantae</taxon>
        <taxon>Streptophyta</taxon>
        <taxon>Embryophyta</taxon>
        <taxon>Tracheophyta</taxon>
        <taxon>Spermatophyta</taxon>
        <taxon>Pinopsida</taxon>
        <taxon>Pinidae</taxon>
        <taxon>Conifers II</taxon>
        <taxon>Cupressales</taxon>
        <taxon>Taxaceae</taxon>
        <taxon>Taxus</taxon>
    </lineage>
</organism>
<dbReference type="PANTHER" id="PTHR43700:SF1">
    <property type="entry name" value="PHOSPHORIBOSYLAMINOIMIDAZOLE-SUCCINOCARBOXAMIDE SYNTHASE"/>
    <property type="match status" value="1"/>
</dbReference>
<evidence type="ECO:0000256" key="4">
    <source>
        <dbReference type="ARBA" id="ARBA00022741"/>
    </source>
</evidence>